<sequence length="105" mass="10708">MQFSVVALLLGVAAAAPAVESAELSTGNGSGHQGGGHNCMTVRYSGEPLNETALAFAAAKLGPLITIDAVQRCDFSDGKLIIVDLSLGPGKKHGKPSLDVNVLNH</sequence>
<proteinExistence type="predicted"/>
<feature type="chain" id="PRO_5008101892" evidence="1">
    <location>
        <begin position="22"/>
        <end position="105"/>
    </location>
</feature>
<organism evidence="2 3">
    <name type="scientific">Pochonia chlamydosporia 170</name>
    <dbReference type="NCBI Taxonomy" id="1380566"/>
    <lineage>
        <taxon>Eukaryota</taxon>
        <taxon>Fungi</taxon>
        <taxon>Dikarya</taxon>
        <taxon>Ascomycota</taxon>
        <taxon>Pezizomycotina</taxon>
        <taxon>Sordariomycetes</taxon>
        <taxon>Hypocreomycetidae</taxon>
        <taxon>Hypocreales</taxon>
        <taxon>Clavicipitaceae</taxon>
        <taxon>Pochonia</taxon>
    </lineage>
</organism>
<evidence type="ECO:0000256" key="1">
    <source>
        <dbReference type="SAM" id="SignalP"/>
    </source>
</evidence>
<dbReference type="GeneID" id="28855334"/>
<name>A0A179FQ28_METCM</name>
<accession>A0A179FQ28</accession>
<dbReference type="AlphaFoldDB" id="A0A179FQ28"/>
<evidence type="ECO:0000313" key="2">
    <source>
        <dbReference type="EMBL" id="OAQ67692.1"/>
    </source>
</evidence>
<protein>
    <submittedName>
        <fullName evidence="2">Uncharacterized protein</fullName>
    </submittedName>
</protein>
<dbReference type="RefSeq" id="XP_018144542.1">
    <property type="nucleotide sequence ID" value="XM_018291340.1"/>
</dbReference>
<reference evidence="2 3" key="1">
    <citation type="journal article" date="2016" name="PLoS Pathog.">
        <title>Biosynthesis of antibiotic leucinostatins in bio-control fungus Purpureocillium lilacinum and their inhibition on phytophthora revealed by genome mining.</title>
        <authorList>
            <person name="Wang G."/>
            <person name="Liu Z."/>
            <person name="Lin R."/>
            <person name="Li E."/>
            <person name="Mao Z."/>
            <person name="Ling J."/>
            <person name="Yang Y."/>
            <person name="Yin W.B."/>
            <person name="Xie B."/>
        </authorList>
    </citation>
    <scope>NUCLEOTIDE SEQUENCE [LARGE SCALE GENOMIC DNA]</scope>
    <source>
        <strain evidence="2">170</strain>
    </source>
</reference>
<dbReference type="KEGG" id="pchm:VFPPC_13565"/>
<gene>
    <name evidence="2" type="ORF">VFPPC_13565</name>
</gene>
<dbReference type="EMBL" id="LSBJ02000003">
    <property type="protein sequence ID" value="OAQ67692.1"/>
    <property type="molecule type" value="Genomic_DNA"/>
</dbReference>
<feature type="signal peptide" evidence="1">
    <location>
        <begin position="1"/>
        <end position="21"/>
    </location>
</feature>
<evidence type="ECO:0000313" key="3">
    <source>
        <dbReference type="Proteomes" id="UP000078397"/>
    </source>
</evidence>
<keyword evidence="3" id="KW-1185">Reference proteome</keyword>
<keyword evidence="1" id="KW-0732">Signal</keyword>
<dbReference type="Proteomes" id="UP000078397">
    <property type="component" value="Unassembled WGS sequence"/>
</dbReference>
<comment type="caution">
    <text evidence="2">The sequence shown here is derived from an EMBL/GenBank/DDBJ whole genome shotgun (WGS) entry which is preliminary data.</text>
</comment>